<gene>
    <name evidence="4" type="ORF">SAMN02745243_02035</name>
</gene>
<dbReference type="OrthoDB" id="9806013at2"/>
<sequence length="262" mass="29871">MARREKKEKKKSNIVLNVILVIALLVFAFSLFKIITMMFPYYSGSKEYDKVKDLAKDTGDGEAGEPDAFQVNFDELLAINPDTVAWIRFDEPSVISYPVVQGADNNEYLSRTFQANDNLLGAIFMNYGNHSDFSDKDTLIYGHNLNWGGEMFSQLPETYKDEAFCNAHPYFYIYTPDGKVRTYQVFAAAVVNQVSEQYIMSYKDDAEYQAHIDLIKSQSIYQVDVNVDKSSQIVSLSTCTNVVQSDRFLMHGVLIETRDVKK</sequence>
<proteinExistence type="predicted"/>
<dbReference type="InterPro" id="IPR005754">
    <property type="entry name" value="Sortase"/>
</dbReference>
<evidence type="ECO:0000256" key="2">
    <source>
        <dbReference type="PIRSR" id="PIRSR605754-1"/>
    </source>
</evidence>
<keyword evidence="3" id="KW-1133">Transmembrane helix</keyword>
<name>A0A1M6P6Q9_9FIRM</name>
<keyword evidence="5" id="KW-1185">Reference proteome</keyword>
<dbReference type="GO" id="GO:0016787">
    <property type="term" value="F:hydrolase activity"/>
    <property type="evidence" value="ECO:0007669"/>
    <property type="project" value="UniProtKB-KW"/>
</dbReference>
<evidence type="ECO:0000256" key="3">
    <source>
        <dbReference type="SAM" id="Phobius"/>
    </source>
</evidence>
<keyword evidence="3" id="KW-0812">Transmembrane</keyword>
<dbReference type="EMBL" id="FQZY01000026">
    <property type="protein sequence ID" value="SHK03570.1"/>
    <property type="molecule type" value="Genomic_DNA"/>
</dbReference>
<organism evidence="4 5">
    <name type="scientific">Hespellia stercorisuis DSM 15480</name>
    <dbReference type="NCBI Taxonomy" id="1121950"/>
    <lineage>
        <taxon>Bacteria</taxon>
        <taxon>Bacillati</taxon>
        <taxon>Bacillota</taxon>
        <taxon>Clostridia</taxon>
        <taxon>Lachnospirales</taxon>
        <taxon>Lachnospiraceae</taxon>
        <taxon>Hespellia</taxon>
    </lineage>
</organism>
<dbReference type="STRING" id="1121950.SAMN02745243_02035"/>
<dbReference type="RefSeq" id="WP_073109555.1">
    <property type="nucleotide sequence ID" value="NZ_FQZY01000026.1"/>
</dbReference>
<dbReference type="Pfam" id="PF04203">
    <property type="entry name" value="Sortase"/>
    <property type="match status" value="1"/>
</dbReference>
<dbReference type="InterPro" id="IPR023365">
    <property type="entry name" value="Sortase_dom-sf"/>
</dbReference>
<dbReference type="SUPFAM" id="SSF63817">
    <property type="entry name" value="Sortase"/>
    <property type="match status" value="1"/>
</dbReference>
<dbReference type="InterPro" id="IPR009835">
    <property type="entry name" value="SrtB"/>
</dbReference>
<feature type="active site" description="Proton donor/acceptor" evidence="2">
    <location>
        <position position="143"/>
    </location>
</feature>
<evidence type="ECO:0000313" key="5">
    <source>
        <dbReference type="Proteomes" id="UP000184301"/>
    </source>
</evidence>
<reference evidence="4 5" key="1">
    <citation type="submission" date="2016-11" db="EMBL/GenBank/DDBJ databases">
        <authorList>
            <person name="Jaros S."/>
            <person name="Januszkiewicz K."/>
            <person name="Wedrychowicz H."/>
        </authorList>
    </citation>
    <scope>NUCLEOTIDE SEQUENCE [LARGE SCALE GENOMIC DNA]</scope>
    <source>
        <strain evidence="4 5">DSM 15480</strain>
    </source>
</reference>
<accession>A0A1M6P6Q9</accession>
<feature type="active site" description="Acyl-thioester intermediate" evidence="2">
    <location>
        <position position="239"/>
    </location>
</feature>
<dbReference type="NCBIfam" id="TIGR03064">
    <property type="entry name" value="sortase_srtB"/>
    <property type="match status" value="1"/>
</dbReference>
<keyword evidence="3" id="KW-0472">Membrane</keyword>
<evidence type="ECO:0000313" key="4">
    <source>
        <dbReference type="EMBL" id="SHK03570.1"/>
    </source>
</evidence>
<dbReference type="AlphaFoldDB" id="A0A1M6P6Q9"/>
<keyword evidence="1" id="KW-0378">Hydrolase</keyword>
<protein>
    <submittedName>
        <fullName evidence="4">Sortase B</fullName>
    </submittedName>
</protein>
<dbReference type="Gene3D" id="2.40.260.10">
    <property type="entry name" value="Sortase"/>
    <property type="match status" value="1"/>
</dbReference>
<dbReference type="CDD" id="cd05826">
    <property type="entry name" value="Sortase_B"/>
    <property type="match status" value="1"/>
</dbReference>
<evidence type="ECO:0000256" key="1">
    <source>
        <dbReference type="ARBA" id="ARBA00022801"/>
    </source>
</evidence>
<dbReference type="Proteomes" id="UP000184301">
    <property type="component" value="Unassembled WGS sequence"/>
</dbReference>
<feature type="transmembrane region" description="Helical" evidence="3">
    <location>
        <begin position="14"/>
        <end position="42"/>
    </location>
</feature>